<organism evidence="2 3">
    <name type="scientific">Limimaricola pyoseonensis</name>
    <dbReference type="NCBI Taxonomy" id="521013"/>
    <lineage>
        <taxon>Bacteria</taxon>
        <taxon>Pseudomonadati</taxon>
        <taxon>Pseudomonadota</taxon>
        <taxon>Alphaproteobacteria</taxon>
        <taxon>Rhodobacterales</taxon>
        <taxon>Paracoccaceae</taxon>
        <taxon>Limimaricola</taxon>
    </lineage>
</organism>
<reference evidence="3" key="1">
    <citation type="submission" date="2016-10" db="EMBL/GenBank/DDBJ databases">
        <authorList>
            <person name="Varghese N."/>
            <person name="Submissions S."/>
        </authorList>
    </citation>
    <scope>NUCLEOTIDE SEQUENCE [LARGE SCALE GENOMIC DNA]</scope>
    <source>
        <strain evidence="3">DSM 21424</strain>
    </source>
</reference>
<proteinExistence type="predicted"/>
<dbReference type="AlphaFoldDB" id="A0A1G7BZ38"/>
<dbReference type="STRING" id="521013.SAMN04488567_1266"/>
<dbReference type="OrthoDB" id="9798760at2"/>
<name>A0A1G7BZ38_9RHOB</name>
<dbReference type="SUPFAM" id="SSF55826">
    <property type="entry name" value="YbaK/ProRS associated domain"/>
    <property type="match status" value="1"/>
</dbReference>
<dbReference type="PANTHER" id="PTHR30411:SF1">
    <property type="entry name" value="CYTOPLASMIC PROTEIN"/>
    <property type="match status" value="1"/>
</dbReference>
<feature type="domain" description="YbaK/aminoacyl-tRNA synthetase-associated" evidence="1">
    <location>
        <begin position="28"/>
        <end position="144"/>
    </location>
</feature>
<accession>A0A1G7BZ38</accession>
<dbReference type="InterPro" id="IPR007214">
    <property type="entry name" value="YbaK/aa-tRNA-synth-assoc-dom"/>
</dbReference>
<dbReference type="CDD" id="cd04333">
    <property type="entry name" value="ProX_deacylase"/>
    <property type="match status" value="1"/>
</dbReference>
<sequence>MSKSVARVERAASEAGVEIEILRMPVSARSAAQAAEACDCDVAQIAKSMIFEGVESGALKLILVNGAQDVPLDRAQALFGEELRRADAKRVRAETGFAIGGVAPIGHLNPVETWMDARLLSFGHVWAAAGAPETVFRIAPDLLRETTRARLFEIPGVAATG</sequence>
<evidence type="ECO:0000313" key="3">
    <source>
        <dbReference type="Proteomes" id="UP000198922"/>
    </source>
</evidence>
<dbReference type="Proteomes" id="UP000198922">
    <property type="component" value="Unassembled WGS sequence"/>
</dbReference>
<dbReference type="GO" id="GO:0002161">
    <property type="term" value="F:aminoacyl-tRNA deacylase activity"/>
    <property type="evidence" value="ECO:0007669"/>
    <property type="project" value="InterPro"/>
</dbReference>
<dbReference type="Gene3D" id="3.90.960.10">
    <property type="entry name" value="YbaK/aminoacyl-tRNA synthetase-associated domain"/>
    <property type="match status" value="1"/>
</dbReference>
<dbReference type="PANTHER" id="PTHR30411">
    <property type="entry name" value="CYTOPLASMIC PROTEIN"/>
    <property type="match status" value="1"/>
</dbReference>
<dbReference type="InterPro" id="IPR036754">
    <property type="entry name" value="YbaK/aa-tRNA-synt-asso_dom_sf"/>
</dbReference>
<gene>
    <name evidence="2" type="ORF">SAMN04488567_1266</name>
</gene>
<evidence type="ECO:0000313" key="2">
    <source>
        <dbReference type="EMBL" id="SDE31475.1"/>
    </source>
</evidence>
<keyword evidence="3" id="KW-1185">Reference proteome</keyword>
<dbReference type="RefSeq" id="WP_090110279.1">
    <property type="nucleotide sequence ID" value="NZ_FNAT01000002.1"/>
</dbReference>
<dbReference type="Pfam" id="PF04073">
    <property type="entry name" value="tRNA_edit"/>
    <property type="match status" value="1"/>
</dbReference>
<protein>
    <submittedName>
        <fullName evidence="2">Cys-tRNA(Pro) deacylase, prolyl-tRNA editing enzyme YbaK/EbsC</fullName>
    </submittedName>
</protein>
<dbReference type="EMBL" id="FNAT01000002">
    <property type="protein sequence ID" value="SDE31475.1"/>
    <property type="molecule type" value="Genomic_DNA"/>
</dbReference>
<evidence type="ECO:0000259" key="1">
    <source>
        <dbReference type="Pfam" id="PF04073"/>
    </source>
</evidence>